<dbReference type="Ensembl" id="ENSLCNT00005020418.1">
    <property type="protein sequence ID" value="ENSLCNP00005018201.1"/>
    <property type="gene ID" value="ENSLCNG00005011955.1"/>
</dbReference>
<evidence type="ECO:0000256" key="1">
    <source>
        <dbReference type="SAM" id="MobiDB-lite"/>
    </source>
</evidence>
<reference evidence="2" key="2">
    <citation type="submission" date="2025-09" db="UniProtKB">
        <authorList>
            <consortium name="Ensembl"/>
        </authorList>
    </citation>
    <scope>IDENTIFICATION</scope>
</reference>
<protein>
    <submittedName>
        <fullName evidence="2">Uncharacterized protein</fullName>
    </submittedName>
</protein>
<evidence type="ECO:0000313" key="3">
    <source>
        <dbReference type="Proteomes" id="UP000472241"/>
    </source>
</evidence>
<proteinExistence type="predicted"/>
<organism evidence="2 3">
    <name type="scientific">Lynx canadensis</name>
    <name type="common">Canada lynx</name>
    <name type="synonym">Felis canadensis</name>
    <dbReference type="NCBI Taxonomy" id="61383"/>
    <lineage>
        <taxon>Eukaryota</taxon>
        <taxon>Metazoa</taxon>
        <taxon>Chordata</taxon>
        <taxon>Craniata</taxon>
        <taxon>Vertebrata</taxon>
        <taxon>Euteleostomi</taxon>
        <taxon>Mammalia</taxon>
        <taxon>Eutheria</taxon>
        <taxon>Laurasiatheria</taxon>
        <taxon>Carnivora</taxon>
        <taxon>Feliformia</taxon>
        <taxon>Felidae</taxon>
        <taxon>Felinae</taxon>
        <taxon>Lynx</taxon>
    </lineage>
</organism>
<keyword evidence="3" id="KW-1185">Reference proteome</keyword>
<dbReference type="Proteomes" id="UP000472241">
    <property type="component" value="Unplaced"/>
</dbReference>
<reference evidence="2" key="1">
    <citation type="submission" date="2025-08" db="UniProtKB">
        <authorList>
            <consortium name="Ensembl"/>
        </authorList>
    </citation>
    <scope>IDENTIFICATION</scope>
</reference>
<feature type="region of interest" description="Disordered" evidence="1">
    <location>
        <begin position="33"/>
        <end position="54"/>
    </location>
</feature>
<name>A0A667I4M2_LYNCA</name>
<dbReference type="AlphaFoldDB" id="A0A667I4M2"/>
<sequence length="105" mass="11222">MSRHPMTPAGQLTTPLWLKLKQIKPLPVIKHLRGSSPPSVASSPEKPACLGPTKRPSLLAATVSASPQRNLGISPLVLKQNKTKHQQATRTNVGILPAPSSRLRG</sequence>
<evidence type="ECO:0000313" key="2">
    <source>
        <dbReference type="Ensembl" id="ENSLCNP00005018201.1"/>
    </source>
</evidence>
<accession>A0A667I4M2</accession>